<gene>
    <name evidence="1" type="ORF">LCGC14_2941160</name>
</gene>
<dbReference type="AlphaFoldDB" id="A0A0F9A932"/>
<proteinExistence type="predicted"/>
<protein>
    <submittedName>
        <fullName evidence="1">Uncharacterized protein</fullName>
    </submittedName>
</protein>
<name>A0A0F9A932_9ZZZZ</name>
<dbReference type="EMBL" id="LAZR01058996">
    <property type="protein sequence ID" value="KKK68726.1"/>
    <property type="molecule type" value="Genomic_DNA"/>
</dbReference>
<comment type="caution">
    <text evidence="1">The sequence shown here is derived from an EMBL/GenBank/DDBJ whole genome shotgun (WGS) entry which is preliminary data.</text>
</comment>
<accession>A0A0F9A932</accession>
<evidence type="ECO:0000313" key="1">
    <source>
        <dbReference type="EMBL" id="KKK68726.1"/>
    </source>
</evidence>
<organism evidence="1">
    <name type="scientific">marine sediment metagenome</name>
    <dbReference type="NCBI Taxonomy" id="412755"/>
    <lineage>
        <taxon>unclassified sequences</taxon>
        <taxon>metagenomes</taxon>
        <taxon>ecological metagenomes</taxon>
    </lineage>
</organism>
<sequence>MSRPLPTAGGTDRIDRFLAFGANGLGGMNANIAVLDTNNATFATATSLWTDTAHGYLLGLKIQFSAVGTGATGFLITTDYYVTDVSANTFGLATTLANAIAGTKITAVDNSAGTWTVEVQSGQILRAGPPAGEIWEIFRMMIRLEDGAAQFNADKYGAVNALTNGVQIQIGQSDDTVLHYLTGEAEDGTAQHSLKSNMDWFGAHYNIKEATFGSGNDAIVGRWSFWKGEKDQRGLILYGYRGDEFQVVINDDLSGLVKHEFHIEGTKIR</sequence>
<reference evidence="1" key="1">
    <citation type="journal article" date="2015" name="Nature">
        <title>Complex archaea that bridge the gap between prokaryotes and eukaryotes.</title>
        <authorList>
            <person name="Spang A."/>
            <person name="Saw J.H."/>
            <person name="Jorgensen S.L."/>
            <person name="Zaremba-Niedzwiedzka K."/>
            <person name="Martijn J."/>
            <person name="Lind A.E."/>
            <person name="van Eijk R."/>
            <person name="Schleper C."/>
            <person name="Guy L."/>
            <person name="Ettema T.J."/>
        </authorList>
    </citation>
    <scope>NUCLEOTIDE SEQUENCE</scope>
</reference>